<feature type="chain" id="PRO_5020566304" evidence="2">
    <location>
        <begin position="25"/>
        <end position="710"/>
    </location>
</feature>
<feature type="region of interest" description="Disordered" evidence="1">
    <location>
        <begin position="414"/>
        <end position="476"/>
    </location>
</feature>
<keyword evidence="2" id="KW-0732">Signal</keyword>
<dbReference type="AlphaFoldDB" id="A0A4S4M9H6"/>
<feature type="compositionally biased region" description="Basic and acidic residues" evidence="1">
    <location>
        <begin position="276"/>
        <end position="287"/>
    </location>
</feature>
<evidence type="ECO:0000313" key="4">
    <source>
        <dbReference type="Proteomes" id="UP000310158"/>
    </source>
</evidence>
<accession>A0A4S4M9H6</accession>
<feature type="compositionally biased region" description="Polar residues" evidence="1">
    <location>
        <begin position="422"/>
        <end position="464"/>
    </location>
</feature>
<dbReference type="EMBL" id="SGPL01000005">
    <property type="protein sequence ID" value="THH21288.1"/>
    <property type="molecule type" value="Genomic_DNA"/>
</dbReference>
<evidence type="ECO:0000313" key="3">
    <source>
        <dbReference type="EMBL" id="THH21288.1"/>
    </source>
</evidence>
<keyword evidence="4" id="KW-1185">Reference proteome</keyword>
<reference evidence="3 4" key="1">
    <citation type="submission" date="2019-02" db="EMBL/GenBank/DDBJ databases">
        <title>Genome sequencing of the rare red list fungi Bondarzewia mesenterica.</title>
        <authorList>
            <person name="Buettner E."/>
            <person name="Kellner H."/>
        </authorList>
    </citation>
    <scope>NUCLEOTIDE SEQUENCE [LARGE SCALE GENOMIC DNA]</scope>
    <source>
        <strain evidence="3 4">DSM 108281</strain>
    </source>
</reference>
<feature type="region of interest" description="Disordered" evidence="1">
    <location>
        <begin position="59"/>
        <end position="89"/>
    </location>
</feature>
<feature type="region of interest" description="Disordered" evidence="1">
    <location>
        <begin position="264"/>
        <end position="292"/>
    </location>
</feature>
<evidence type="ECO:0000256" key="1">
    <source>
        <dbReference type="SAM" id="MobiDB-lite"/>
    </source>
</evidence>
<dbReference type="Proteomes" id="UP000310158">
    <property type="component" value="Unassembled WGS sequence"/>
</dbReference>
<dbReference type="OrthoDB" id="3260134at2759"/>
<name>A0A4S4M9H6_9AGAM</name>
<protein>
    <submittedName>
        <fullName evidence="3">Uncharacterized protein</fullName>
    </submittedName>
</protein>
<sequence>MVTPCHFLLLHCQLLTLSPMICSTRNTTHATKFMLALLAGSCAQDNLDPATAVLVIDNNTPASKNGRNAAKARSRDSTGRAQKGHFGRQRLEILNKDLGQARPQPSVGHDGILGINFAHAKRDIPLGRSDKTHTVKPTPPKTFATTVSRYTASSPITGTKSRNLRPSTVIQALDTTEWNDDAVALMQARDRVLKATNLVGLAPPTSPAAVSNISLHYQEHILNVNSTSKVRESDIARMTPVCHPNSPPRQTSLELDQARSYYGGLTKDSVPLSPKSDLDVDSERADDAEGPTDYTWHEDSGFAQFGSSPHDQDRLFGSQLNLYTPGRGSSSNNSWKNLHSDRMTPLSLKLSGSPMMSDSFGLPDPSSPISPFSPSPGLSINHSPLVFLPDPFINAPSHPWNISNTSAIISPTYSEPFDGHGSPTTGLPNAQTVSFSLGSETRPSSSNVAHSPAGSSTQSHSSRMFQLRPSDPLSQVSDTSATDEIILLGHLLEDPDPWNAIGKILGLPSFVHDLQNSGCAPSVDPLEILKSNTRRGVGWTPPVTSLSPSSPYTAAEYVSNDATFEPLDMDVDADFAEVVEGAMTLGSLPDVGSCPDIEMHTPSDLESSPLMSQIMRSIELTAKGEMGSPLNRAEPPGCSNRASGDIELDLDAILPVPTPRRVAKNTATILPSPEKAVATRILRAEDSDFGEAMLAGPCLFWDDPDAEESQ</sequence>
<comment type="caution">
    <text evidence="3">The sequence shown here is derived from an EMBL/GenBank/DDBJ whole genome shotgun (WGS) entry which is preliminary data.</text>
</comment>
<organism evidence="3 4">
    <name type="scientific">Bondarzewia mesenterica</name>
    <dbReference type="NCBI Taxonomy" id="1095465"/>
    <lineage>
        <taxon>Eukaryota</taxon>
        <taxon>Fungi</taxon>
        <taxon>Dikarya</taxon>
        <taxon>Basidiomycota</taxon>
        <taxon>Agaricomycotina</taxon>
        <taxon>Agaricomycetes</taxon>
        <taxon>Russulales</taxon>
        <taxon>Bondarzewiaceae</taxon>
        <taxon>Bondarzewia</taxon>
    </lineage>
</organism>
<proteinExistence type="predicted"/>
<gene>
    <name evidence="3" type="ORF">EW146_g229</name>
</gene>
<feature type="signal peptide" evidence="2">
    <location>
        <begin position="1"/>
        <end position="24"/>
    </location>
</feature>
<evidence type="ECO:0000256" key="2">
    <source>
        <dbReference type="SAM" id="SignalP"/>
    </source>
</evidence>